<dbReference type="EMBL" id="QSJW01000001">
    <property type="protein sequence ID" value="RHE15821.1"/>
    <property type="molecule type" value="Genomic_DNA"/>
</dbReference>
<dbReference type="Proteomes" id="UP000095409">
    <property type="component" value="Unassembled WGS sequence"/>
</dbReference>
<evidence type="ECO:0000313" key="5">
    <source>
        <dbReference type="EMBL" id="RHG18688.1"/>
    </source>
</evidence>
<dbReference type="GO" id="GO:0016874">
    <property type="term" value="F:ligase activity"/>
    <property type="evidence" value="ECO:0007669"/>
    <property type="project" value="UniProtKB-KW"/>
</dbReference>
<dbReference type="EMBL" id="CYZD01000004">
    <property type="protein sequence ID" value="CUN97387.1"/>
    <property type="molecule type" value="Genomic_DNA"/>
</dbReference>
<evidence type="ECO:0000259" key="1">
    <source>
        <dbReference type="PROSITE" id="PS50075"/>
    </source>
</evidence>
<dbReference type="InterPro" id="IPR009081">
    <property type="entry name" value="PP-bd_ACP"/>
</dbReference>
<feature type="domain" description="Carrier" evidence="1">
    <location>
        <begin position="1"/>
        <end position="73"/>
    </location>
</feature>
<evidence type="ECO:0000313" key="2">
    <source>
        <dbReference type="EMBL" id="CUN97387.1"/>
    </source>
</evidence>
<sequence>MKKLMEILMELDDSIDWENETALIDERILDSFGVISLISELEEQFDIEIEASEIIPQNLNSADAMWKMIQRLQEN</sequence>
<dbReference type="AlphaFoldDB" id="A0A174B9C7"/>
<dbReference type="RefSeq" id="WP_055065925.1">
    <property type="nucleotide sequence ID" value="NZ_CABHNB010000020.1"/>
</dbReference>
<gene>
    <name evidence="5" type="ORF">DW272_05210</name>
    <name evidence="4" type="ORF">DW767_01310</name>
    <name evidence="3" type="ORF">DXB81_06650</name>
    <name evidence="2" type="ORF">ERS852394_01256</name>
    <name evidence="6" type="ORF">ROSSTS7063_01433</name>
</gene>
<dbReference type="Proteomes" id="UP000409147">
    <property type="component" value="Unassembled WGS sequence"/>
</dbReference>
<evidence type="ECO:0000313" key="3">
    <source>
        <dbReference type="EMBL" id="RGN05691.1"/>
    </source>
</evidence>
<dbReference type="Gene3D" id="1.10.1200.10">
    <property type="entry name" value="ACP-like"/>
    <property type="match status" value="1"/>
</dbReference>
<evidence type="ECO:0000313" key="6">
    <source>
        <dbReference type="EMBL" id="VUX04030.1"/>
    </source>
</evidence>
<dbReference type="EMBL" id="QSUB01000002">
    <property type="protein sequence ID" value="RGN05691.1"/>
    <property type="molecule type" value="Genomic_DNA"/>
</dbReference>
<keyword evidence="2" id="KW-0436">Ligase</keyword>
<dbReference type="Proteomes" id="UP000284220">
    <property type="component" value="Unassembled WGS sequence"/>
</dbReference>
<reference evidence="2 7" key="1">
    <citation type="submission" date="2015-09" db="EMBL/GenBank/DDBJ databases">
        <authorList>
            <consortium name="Pathogen Informatics"/>
        </authorList>
    </citation>
    <scope>NUCLEOTIDE SEQUENCE [LARGE SCALE GENOMIC DNA]</scope>
    <source>
        <strain evidence="2 7">2789STDY5608837</strain>
    </source>
</reference>
<organism evidence="2 7">
    <name type="scientific">Blautia obeum</name>
    <dbReference type="NCBI Taxonomy" id="40520"/>
    <lineage>
        <taxon>Bacteria</taxon>
        <taxon>Bacillati</taxon>
        <taxon>Bacillota</taxon>
        <taxon>Clostridia</taxon>
        <taxon>Lachnospirales</taxon>
        <taxon>Lachnospiraceae</taxon>
        <taxon>Blautia</taxon>
    </lineage>
</organism>
<evidence type="ECO:0000313" key="10">
    <source>
        <dbReference type="Proteomes" id="UP000284644"/>
    </source>
</evidence>
<accession>A0A174B9C7</accession>
<evidence type="ECO:0000313" key="4">
    <source>
        <dbReference type="EMBL" id="RHE15821.1"/>
    </source>
</evidence>
<dbReference type="EMBL" id="CABHNB010000020">
    <property type="protein sequence ID" value="VUX04030.1"/>
    <property type="molecule type" value="Genomic_DNA"/>
</dbReference>
<dbReference type="PROSITE" id="PS50075">
    <property type="entry name" value="CARRIER"/>
    <property type="match status" value="1"/>
</dbReference>
<reference evidence="8 9" key="2">
    <citation type="submission" date="2018-08" db="EMBL/GenBank/DDBJ databases">
        <title>A genome reference for cultivated species of the human gut microbiota.</title>
        <authorList>
            <person name="Zou Y."/>
            <person name="Xue W."/>
            <person name="Luo G."/>
        </authorList>
    </citation>
    <scope>NUCLEOTIDE SEQUENCE [LARGE SCALE GENOMIC DNA]</scope>
    <source>
        <strain evidence="5 9">AM22-9LB</strain>
        <strain evidence="4 10">AM29-25AC</strain>
        <strain evidence="3 8">OM06-11AA</strain>
    </source>
</reference>
<dbReference type="EMBL" id="QRHZ01000002">
    <property type="protein sequence ID" value="RHG18688.1"/>
    <property type="molecule type" value="Genomic_DNA"/>
</dbReference>
<dbReference type="InterPro" id="IPR036736">
    <property type="entry name" value="ACP-like_sf"/>
</dbReference>
<dbReference type="Proteomes" id="UP000261222">
    <property type="component" value="Unassembled WGS sequence"/>
</dbReference>
<evidence type="ECO:0000313" key="11">
    <source>
        <dbReference type="Proteomes" id="UP000409147"/>
    </source>
</evidence>
<dbReference type="SUPFAM" id="SSF47336">
    <property type="entry name" value="ACP-like"/>
    <property type="match status" value="1"/>
</dbReference>
<evidence type="ECO:0000313" key="9">
    <source>
        <dbReference type="Proteomes" id="UP000284220"/>
    </source>
</evidence>
<protein>
    <submittedName>
        <fullName evidence="3">Acyl carrier protein</fullName>
    </submittedName>
    <submittedName>
        <fullName evidence="2">D-alanine--poly(Phosphoribitol) ligase subunit 2</fullName>
    </submittedName>
</protein>
<keyword evidence="11" id="KW-1185">Reference proteome</keyword>
<name>A0A174B9C7_9FIRM</name>
<evidence type="ECO:0000313" key="8">
    <source>
        <dbReference type="Proteomes" id="UP000261222"/>
    </source>
</evidence>
<evidence type="ECO:0000313" key="7">
    <source>
        <dbReference type="Proteomes" id="UP000095409"/>
    </source>
</evidence>
<dbReference type="Proteomes" id="UP000284644">
    <property type="component" value="Unassembled WGS sequence"/>
</dbReference>
<proteinExistence type="predicted"/>
<reference evidence="6 11" key="3">
    <citation type="submission" date="2019-07" db="EMBL/GenBank/DDBJ databases">
        <authorList>
            <person name="Hibberd C M."/>
            <person name="Gehrig L. J."/>
            <person name="Chang H.-W."/>
            <person name="Venkatesh S."/>
        </authorList>
    </citation>
    <scope>NUCLEOTIDE SEQUENCE [LARGE SCALE GENOMIC DNA]</scope>
    <source>
        <strain evidence="6">Ruminococcus_obeum_SSTS_Bg7063</strain>
    </source>
</reference>